<dbReference type="CDD" id="cd09107">
    <property type="entry name" value="PLDc_vPLD3_4_5_like_2"/>
    <property type="match status" value="1"/>
</dbReference>
<gene>
    <name evidence="4" type="ORF">ABEB36_005242</name>
</gene>
<reference evidence="4 5" key="1">
    <citation type="submission" date="2024-05" db="EMBL/GenBank/DDBJ databases">
        <title>Genetic variation in Jamaican populations of the coffee berry borer (Hypothenemus hampei).</title>
        <authorList>
            <person name="Errbii M."/>
            <person name="Myrie A."/>
        </authorList>
    </citation>
    <scope>NUCLEOTIDE SEQUENCE [LARGE SCALE GENOMIC DNA]</scope>
    <source>
        <strain evidence="4">JA-Hopewell-2020-01-JO</strain>
        <tissue evidence="4">Whole body</tissue>
    </source>
</reference>
<keyword evidence="5" id="KW-1185">Reference proteome</keyword>
<comment type="similarity">
    <text evidence="1">Belongs to the phospholipase D family.</text>
</comment>
<dbReference type="Gene3D" id="3.30.870.10">
    <property type="entry name" value="Endonuclease Chain A"/>
    <property type="match status" value="2"/>
</dbReference>
<feature type="domain" description="PLD phosphodiesterase" evidence="3">
    <location>
        <begin position="211"/>
        <end position="238"/>
    </location>
</feature>
<dbReference type="PANTHER" id="PTHR10185:SF17">
    <property type="entry name" value="GM01519P-RELATED"/>
    <property type="match status" value="1"/>
</dbReference>
<name>A0ABD1EXI8_HYPHA</name>
<dbReference type="Proteomes" id="UP001566132">
    <property type="component" value="Unassembled WGS sequence"/>
</dbReference>
<dbReference type="PROSITE" id="PS50035">
    <property type="entry name" value="PLD"/>
    <property type="match status" value="2"/>
</dbReference>
<dbReference type="InterPro" id="IPR050874">
    <property type="entry name" value="Diverse_PLD-related"/>
</dbReference>
<keyword evidence="2" id="KW-0472">Membrane</keyword>
<accession>A0ABD1EXI8</accession>
<dbReference type="InterPro" id="IPR001736">
    <property type="entry name" value="PLipase_D/transphosphatidylase"/>
</dbReference>
<keyword evidence="2" id="KW-0812">Transmembrane</keyword>
<dbReference type="EMBL" id="JBDJPC010000004">
    <property type="protein sequence ID" value="KAL1505752.1"/>
    <property type="molecule type" value="Genomic_DNA"/>
</dbReference>
<dbReference type="SUPFAM" id="SSF56024">
    <property type="entry name" value="Phospholipase D/nuclease"/>
    <property type="match status" value="2"/>
</dbReference>
<evidence type="ECO:0000256" key="1">
    <source>
        <dbReference type="ARBA" id="ARBA00008664"/>
    </source>
</evidence>
<evidence type="ECO:0000313" key="4">
    <source>
        <dbReference type="EMBL" id="KAL1505752.1"/>
    </source>
</evidence>
<dbReference type="AlphaFoldDB" id="A0ABD1EXI8"/>
<dbReference type="PANTHER" id="PTHR10185">
    <property type="entry name" value="PHOSPHOLIPASE D - RELATED"/>
    <property type="match status" value="1"/>
</dbReference>
<evidence type="ECO:0000256" key="2">
    <source>
        <dbReference type="SAM" id="Phobius"/>
    </source>
</evidence>
<protein>
    <recommendedName>
        <fullName evidence="3">PLD phosphodiesterase domain-containing protein</fullName>
    </recommendedName>
</protein>
<dbReference type="Pfam" id="PF00614">
    <property type="entry name" value="PLDc"/>
    <property type="match status" value="1"/>
</dbReference>
<feature type="domain" description="PLD phosphodiesterase" evidence="3">
    <location>
        <begin position="426"/>
        <end position="452"/>
    </location>
</feature>
<dbReference type="SMART" id="SM00155">
    <property type="entry name" value="PLDc"/>
    <property type="match status" value="2"/>
</dbReference>
<feature type="transmembrane region" description="Helical" evidence="2">
    <location>
        <begin position="54"/>
        <end position="73"/>
    </location>
</feature>
<evidence type="ECO:0000259" key="3">
    <source>
        <dbReference type="PROSITE" id="PS50035"/>
    </source>
</evidence>
<keyword evidence="2" id="KW-1133">Transmembrane helix</keyword>
<organism evidence="4 5">
    <name type="scientific">Hypothenemus hampei</name>
    <name type="common">Coffee berry borer</name>
    <dbReference type="NCBI Taxonomy" id="57062"/>
    <lineage>
        <taxon>Eukaryota</taxon>
        <taxon>Metazoa</taxon>
        <taxon>Ecdysozoa</taxon>
        <taxon>Arthropoda</taxon>
        <taxon>Hexapoda</taxon>
        <taxon>Insecta</taxon>
        <taxon>Pterygota</taxon>
        <taxon>Neoptera</taxon>
        <taxon>Endopterygota</taxon>
        <taxon>Coleoptera</taxon>
        <taxon>Polyphaga</taxon>
        <taxon>Cucujiformia</taxon>
        <taxon>Curculionidae</taxon>
        <taxon>Scolytinae</taxon>
        <taxon>Hypothenemus</taxon>
    </lineage>
</organism>
<proteinExistence type="inferred from homology"/>
<sequence>MKIKLNNDLKTVPETPSSLIPHEHDLWPQAYSLADHDGTPDRWAGNNKWCRPSCIPITIICTLIFLVVLLPVLDHATDKVLQDLNSQESSYNACSLSLVESIPEGLVFDNISFTYPSTFDVWLNLINNAQKSIDIASLYWTLRQSEVYPDPSSIKGERIFQSLLRAGTDRGIKIRVAQNAPSQNYPNVDTEFLVKRKAAQVRSLNFVKLLGGGVLHTKLWIIDRKHLYIGSANMDWRSLTQVKELGIGIFNCSSLAEDALKIFNVYWTLGENNSVVPDHWPSNLSTKFNLKTPLNMVYENETFQTYISSSPLSFNPTGRTNDIDALLNVINHAEKFIYIAVMDYIPIMIYTPKVIFWPTIDDALKKAAIENKVNVKLLISKWNHSRIAEDYFLRSIAEVNNAYPRVSIEIRRFVVPADKNQTKIPFARVNHNKYMVTDNTAYIGTSNWSGDYFTNTAGVSFVLHDPVFDRNTSHITIRSELQAVFERDWNSEYAHPF</sequence>
<evidence type="ECO:0000313" key="5">
    <source>
        <dbReference type="Proteomes" id="UP001566132"/>
    </source>
</evidence>
<dbReference type="CDD" id="cd09106">
    <property type="entry name" value="PLDc_vPLD3_4_5_like_1"/>
    <property type="match status" value="1"/>
</dbReference>
<dbReference type="InterPro" id="IPR032803">
    <property type="entry name" value="PLDc_3"/>
</dbReference>
<dbReference type="Pfam" id="PF13918">
    <property type="entry name" value="PLDc_3"/>
    <property type="match status" value="1"/>
</dbReference>
<comment type="caution">
    <text evidence="4">The sequence shown here is derived from an EMBL/GenBank/DDBJ whole genome shotgun (WGS) entry which is preliminary data.</text>
</comment>